<protein>
    <submittedName>
        <fullName evidence="1">Uncharacterized protein</fullName>
    </submittedName>
</protein>
<sequence length="43" mass="4741">MISPNSSFKPKPHRGGVSLQAFGYFAARLNSGVRTLKEDHCHV</sequence>
<dbReference type="EMBL" id="LR828257">
    <property type="protein sequence ID" value="CAD0302102.1"/>
    <property type="molecule type" value="Genomic_DNA"/>
</dbReference>
<dbReference type="AlphaFoldDB" id="A0A6V7BJT4"/>
<gene>
    <name evidence="1" type="ORF">CFBP498_03390</name>
</gene>
<proteinExistence type="predicted"/>
<dbReference type="Proteomes" id="UP000515406">
    <property type="component" value="Chromosome"/>
</dbReference>
<name>A0A6V7BJT4_9XANT</name>
<dbReference type="EMBL" id="LR828257">
    <property type="protein sequence ID" value="CAD0302107.1"/>
    <property type="molecule type" value="Genomic_DNA"/>
</dbReference>
<reference evidence="1 2" key="1">
    <citation type="submission" date="2020-07" db="EMBL/GenBank/DDBJ databases">
        <authorList>
            <person name="Pothier F. J."/>
        </authorList>
    </citation>
    <scope>NUCLEOTIDE SEQUENCE [LARGE SCALE GENOMIC DNA]</scope>
    <source>
        <strain evidence="1 2">CFBP 498</strain>
    </source>
</reference>
<evidence type="ECO:0000313" key="1">
    <source>
        <dbReference type="EMBL" id="CAD0302102.1"/>
    </source>
</evidence>
<accession>A0A6V7BJT4</accession>
<evidence type="ECO:0000313" key="2">
    <source>
        <dbReference type="Proteomes" id="UP000515406"/>
    </source>
</evidence>
<keyword evidence="2" id="KW-1185">Reference proteome</keyword>
<organism evidence="1 2">
    <name type="scientific">Xanthomonas hortorum pv. vitians</name>
    <dbReference type="NCBI Taxonomy" id="83224"/>
    <lineage>
        <taxon>Bacteria</taxon>
        <taxon>Pseudomonadati</taxon>
        <taxon>Pseudomonadota</taxon>
        <taxon>Gammaproteobacteria</taxon>
        <taxon>Lysobacterales</taxon>
        <taxon>Lysobacteraceae</taxon>
        <taxon>Xanthomonas</taxon>
    </lineage>
</organism>